<proteinExistence type="inferred from homology"/>
<organism evidence="7 8">
    <name type="scientific">Gulosibacter macacae</name>
    <dbReference type="NCBI Taxonomy" id="2488791"/>
    <lineage>
        <taxon>Bacteria</taxon>
        <taxon>Bacillati</taxon>
        <taxon>Actinomycetota</taxon>
        <taxon>Actinomycetes</taxon>
        <taxon>Micrococcales</taxon>
        <taxon>Microbacteriaceae</taxon>
        <taxon>Gulosibacter</taxon>
    </lineage>
</organism>
<dbReference type="InterPro" id="IPR023353">
    <property type="entry name" value="LemA-like_dom_sf"/>
</dbReference>
<dbReference type="SUPFAM" id="SSF140478">
    <property type="entry name" value="LemA-like"/>
    <property type="match status" value="1"/>
</dbReference>
<evidence type="ECO:0000256" key="3">
    <source>
        <dbReference type="ARBA" id="ARBA00022692"/>
    </source>
</evidence>
<gene>
    <name evidence="7" type="ORF">EG850_08685</name>
</gene>
<keyword evidence="5 6" id="KW-0472">Membrane</keyword>
<dbReference type="GO" id="GO:0016020">
    <property type="term" value="C:membrane"/>
    <property type="evidence" value="ECO:0007669"/>
    <property type="project" value="UniProtKB-SubCell"/>
</dbReference>
<keyword evidence="3 6" id="KW-0812">Transmembrane</keyword>
<dbReference type="AlphaFoldDB" id="A0A3P3VVD6"/>
<comment type="similarity">
    <text evidence="2">Belongs to the LemA family.</text>
</comment>
<comment type="subcellular location">
    <subcellularLocation>
        <location evidence="1">Membrane</location>
        <topology evidence="1">Single-pass membrane protein</topology>
    </subcellularLocation>
</comment>
<protein>
    <submittedName>
        <fullName evidence="7">LemA family protein</fullName>
    </submittedName>
</protein>
<keyword evidence="8" id="KW-1185">Reference proteome</keyword>
<dbReference type="OrthoDB" id="9804152at2"/>
<dbReference type="EMBL" id="RQVS01000009">
    <property type="protein sequence ID" value="RRJ86414.1"/>
    <property type="molecule type" value="Genomic_DNA"/>
</dbReference>
<evidence type="ECO:0000256" key="6">
    <source>
        <dbReference type="SAM" id="Phobius"/>
    </source>
</evidence>
<evidence type="ECO:0000256" key="2">
    <source>
        <dbReference type="ARBA" id="ARBA00008854"/>
    </source>
</evidence>
<evidence type="ECO:0000313" key="8">
    <source>
        <dbReference type="Proteomes" id="UP000274391"/>
    </source>
</evidence>
<dbReference type="Proteomes" id="UP000274391">
    <property type="component" value="Unassembled WGS sequence"/>
</dbReference>
<dbReference type="RefSeq" id="WP_124972571.1">
    <property type="nucleotide sequence ID" value="NZ_RQVS01000009.1"/>
</dbReference>
<dbReference type="Gene3D" id="1.20.1440.20">
    <property type="entry name" value="LemA-like domain"/>
    <property type="match status" value="1"/>
</dbReference>
<evidence type="ECO:0000256" key="4">
    <source>
        <dbReference type="ARBA" id="ARBA00022989"/>
    </source>
</evidence>
<dbReference type="Pfam" id="PF04011">
    <property type="entry name" value="LemA"/>
    <property type="match status" value="1"/>
</dbReference>
<evidence type="ECO:0000256" key="5">
    <source>
        <dbReference type="ARBA" id="ARBA00023136"/>
    </source>
</evidence>
<keyword evidence="4 6" id="KW-1133">Transmembrane helix</keyword>
<feature type="transmembrane region" description="Helical" evidence="6">
    <location>
        <begin position="6"/>
        <end position="26"/>
    </location>
</feature>
<sequence length="191" mass="20825">MDNLGWLIVAGALVVLLLILVIWFFATRSNLLKQQVQVDEAWHDIAVQLKRRGDLVPSIVQAVRGYADHEQSAFAAMEQARTETLEATTPSEASTAENHFQGALRALYGIADAFPKLTASPEFVHLKADLGQTEDKIQSARRAYNGSVRGLNARVQGCPGKLVAGAAGVRAREFFEVADRAAIAEPPRVQF</sequence>
<dbReference type="InterPro" id="IPR007156">
    <property type="entry name" value="MamQ_LemA"/>
</dbReference>
<name>A0A3P3VVD6_9MICO</name>
<dbReference type="PANTHER" id="PTHR34478:SF2">
    <property type="entry name" value="MEMBRANE PROTEIN"/>
    <property type="match status" value="1"/>
</dbReference>
<evidence type="ECO:0000256" key="1">
    <source>
        <dbReference type="ARBA" id="ARBA00004167"/>
    </source>
</evidence>
<dbReference type="PANTHER" id="PTHR34478">
    <property type="entry name" value="PROTEIN LEMA"/>
    <property type="match status" value="1"/>
</dbReference>
<evidence type="ECO:0000313" key="7">
    <source>
        <dbReference type="EMBL" id="RRJ86414.1"/>
    </source>
</evidence>
<comment type="caution">
    <text evidence="7">The sequence shown here is derived from an EMBL/GenBank/DDBJ whole genome shotgun (WGS) entry which is preliminary data.</text>
</comment>
<accession>A0A3P3VVD6</accession>
<reference evidence="7 8" key="1">
    <citation type="submission" date="2018-11" db="EMBL/GenBank/DDBJ databases">
        <title>YIM 102482-1 draft genome.</title>
        <authorList>
            <person name="Li G."/>
            <person name="Jiang Y."/>
        </authorList>
    </citation>
    <scope>NUCLEOTIDE SEQUENCE [LARGE SCALE GENOMIC DNA]</scope>
    <source>
        <strain evidence="7 8">YIM 102482-1</strain>
    </source>
</reference>